<keyword evidence="3" id="KW-1185">Reference proteome</keyword>
<keyword evidence="1" id="KW-0732">Signal</keyword>
<protein>
    <submittedName>
        <fullName evidence="2">Uncharacterized protein</fullName>
    </submittedName>
</protein>
<dbReference type="RefSeq" id="WP_322187225.1">
    <property type="nucleotide sequence ID" value="NZ_JAXLPB010000003.1"/>
</dbReference>
<dbReference type="Proteomes" id="UP001294412">
    <property type="component" value="Unassembled WGS sequence"/>
</dbReference>
<reference evidence="2 3" key="1">
    <citation type="submission" date="2023-12" db="EMBL/GenBank/DDBJ databases">
        <title>Description of Novel Strain Fulvimarina sp. 2208YS6-2-32 isolated from Uroteuthis (Photololigo) edulis.</title>
        <authorList>
            <person name="Park J.-S."/>
        </authorList>
    </citation>
    <scope>NUCLEOTIDE SEQUENCE [LARGE SCALE GENOMIC DNA]</scope>
    <source>
        <strain evidence="2 3">2208YS6-2-32</strain>
    </source>
</reference>
<accession>A0ABU5I302</accession>
<dbReference type="EMBL" id="JAXLPB010000003">
    <property type="protein sequence ID" value="MDY8109741.1"/>
    <property type="molecule type" value="Genomic_DNA"/>
</dbReference>
<sequence length="181" mass="19910">MRQFLSIMLATAIGTTMLAGPAAAADLQQGMAPVAGQLVPRCDDPAVLAEVEDQFEYGAPRVLEADLEILEFSNLQEKAYEPQILADEIPPPQPIERRWCQGTALISDHERRTIYYIIEYPMGYAAAGSFLGFLGGANPVKAWRAEGCVLGLDEWHVYGANCQSLRRFPPEARTGYGYVSK</sequence>
<feature type="signal peptide" evidence="1">
    <location>
        <begin position="1"/>
        <end position="24"/>
    </location>
</feature>
<proteinExistence type="predicted"/>
<name>A0ABU5I302_9HYPH</name>
<evidence type="ECO:0000256" key="1">
    <source>
        <dbReference type="SAM" id="SignalP"/>
    </source>
</evidence>
<gene>
    <name evidence="2" type="ORF">U0C82_11385</name>
</gene>
<comment type="caution">
    <text evidence="2">The sequence shown here is derived from an EMBL/GenBank/DDBJ whole genome shotgun (WGS) entry which is preliminary data.</text>
</comment>
<feature type="chain" id="PRO_5047259338" evidence="1">
    <location>
        <begin position="25"/>
        <end position="181"/>
    </location>
</feature>
<evidence type="ECO:0000313" key="3">
    <source>
        <dbReference type="Proteomes" id="UP001294412"/>
    </source>
</evidence>
<organism evidence="2 3">
    <name type="scientific">Fulvimarina uroteuthidis</name>
    <dbReference type="NCBI Taxonomy" id="3098149"/>
    <lineage>
        <taxon>Bacteria</taxon>
        <taxon>Pseudomonadati</taxon>
        <taxon>Pseudomonadota</taxon>
        <taxon>Alphaproteobacteria</taxon>
        <taxon>Hyphomicrobiales</taxon>
        <taxon>Aurantimonadaceae</taxon>
        <taxon>Fulvimarina</taxon>
    </lineage>
</organism>
<evidence type="ECO:0000313" key="2">
    <source>
        <dbReference type="EMBL" id="MDY8109741.1"/>
    </source>
</evidence>